<dbReference type="FunCoup" id="G8ZP25">
    <property type="interactions" value="889"/>
</dbReference>
<evidence type="ECO:0000256" key="1">
    <source>
        <dbReference type="ARBA" id="ARBA00004123"/>
    </source>
</evidence>
<dbReference type="InterPro" id="IPR011709">
    <property type="entry name" value="DEAD-box_helicase_OB_fold"/>
</dbReference>
<dbReference type="FunFam" id="1.20.120.1080:FF:000018">
    <property type="entry name" value="Pre-mRNA-splicing factor ATP-dependent RNA helicase prp16"/>
    <property type="match status" value="1"/>
</dbReference>
<dbReference type="STRING" id="1076872.G8ZP25"/>
<dbReference type="PROSITE" id="PS51194">
    <property type="entry name" value="HELICASE_CTER"/>
    <property type="match status" value="1"/>
</dbReference>
<evidence type="ECO:0000256" key="8">
    <source>
        <dbReference type="ARBA" id="ARBA00023187"/>
    </source>
</evidence>
<evidence type="ECO:0000256" key="3">
    <source>
        <dbReference type="ARBA" id="ARBA00022664"/>
    </source>
</evidence>
<keyword evidence="3" id="KW-0507">mRNA processing</keyword>
<keyword evidence="17" id="KW-1185">Reference proteome</keyword>
<evidence type="ECO:0000256" key="6">
    <source>
        <dbReference type="ARBA" id="ARBA00022806"/>
    </source>
</evidence>
<evidence type="ECO:0000313" key="17">
    <source>
        <dbReference type="Proteomes" id="UP000005627"/>
    </source>
</evidence>
<dbReference type="SMART" id="SM00847">
    <property type="entry name" value="HA2"/>
    <property type="match status" value="1"/>
</dbReference>
<dbReference type="PANTHER" id="PTHR18934:SF91">
    <property type="entry name" value="PRE-MRNA-SPLICING FACTOR ATP-DEPENDENT RNA HELICASE PRP16"/>
    <property type="match status" value="1"/>
</dbReference>
<evidence type="ECO:0000259" key="15">
    <source>
        <dbReference type="PROSITE" id="PS51194"/>
    </source>
</evidence>
<evidence type="ECO:0000256" key="5">
    <source>
        <dbReference type="ARBA" id="ARBA00022801"/>
    </source>
</evidence>
<dbReference type="SMART" id="SM00487">
    <property type="entry name" value="DEXDc"/>
    <property type="match status" value="1"/>
</dbReference>
<dbReference type="CDD" id="cd18791">
    <property type="entry name" value="SF2_C_RHA"/>
    <property type="match status" value="1"/>
</dbReference>
<dbReference type="KEGG" id="tdl:TDEL_0B02400"/>
<dbReference type="Pfam" id="PF04408">
    <property type="entry name" value="WHD_HA2"/>
    <property type="match status" value="1"/>
</dbReference>
<dbReference type="Pfam" id="PF00271">
    <property type="entry name" value="Helicase_C"/>
    <property type="match status" value="1"/>
</dbReference>
<dbReference type="GO" id="GO:0016787">
    <property type="term" value="F:hydrolase activity"/>
    <property type="evidence" value="ECO:0007669"/>
    <property type="project" value="UniProtKB-KW"/>
</dbReference>
<sequence length="1073" mass="121831">MNKDDERLCDWIQENTQSKVTSNFLATLRKLSNNCRNDEHKFIAGCKALGKFEGRDSFLSQLFSKLRGKSEEPPKAGKRRMRTLPNLQIDDTDEDDEPISRVVPKDAKPRVLFKRIDKSAAKRLKEYSGEKESAKQPTLRDTQTIPVLQSYISEDANQEVEKPDSEEEVHNATESDFESSGEEAKIEDRDWYNHDDDYGNPISTTTEFGEEVNFPAKSSSKRRLWEQDASNPKIQLYPLPLDQRKHYIPYFLRHYSNNYGVSEAVLIGSVLESSQKGIVNPFKNPESIFSVNARKGSHLVALRRLQRDQKDKSKEAVEIAGTSLGDVLGVKDNGNHVKETVEASNEQTALLDSREEIQRVRECLPAFKVKSKLVQTIRENQVTIVIGETGSGKTTQLAQYLYEAGFCAGHKLIGCTQPRRVAAMSVAKRVALEMNVDLGKQVGYSIRFEDETSTETRIKFMTDGILLREALLDETLDRYGCIILDEAHERSLNTDVMLGLLKQLLSRRRDLKVIVTSATMNAAKFSTFFGSAPQFSIPGRTFPVQTIYSKFPVEDYVESSVMQAVRIHASTNFDSGDILIFMTGQEDVESTSEAIKERLTEIYSKSKGITNFDEIDDVEIFTVYSALPGDVQNRIFQRLENGKRKIVVATNIAETSLTIDGIRYVIDCGYSKLKVYNPKIGLDSLMITPISQANANQRSGRAGRTAPGTAYRLYTEDTLHEDMYIQTIPEIQRTNLSNTVLLLKSLGVEQIIQFPFVDPPPIQTLLVSLNELFSIGALDNMGNLTELGMMMSKFPLQPSLSKVLLISAKNGCSEEMVTIVSMLSVPQVFYRPKERQKESDTARSRFFVPESDHLTFCNVYSQWKCSRYSHRWCSKHFVHYKSLQRAKEIREQLIKIMKKNRIQVVSSGTDWDVLRKCICSGYAHQAAKTSGLGKYCHLKTGMDIQLHPTSALYGLGEMPPYVVYHELLMTTKEYICCVTAVNPFWLIEFGGLLYDVRKIGGTHTDHADVEAFDPEEDRELDIKLKEIKEARNRMIENFEVKYPQISSNSKVESNRKKRINDVQIGFKKRRPFR</sequence>
<keyword evidence="5" id="KW-0378">Hydrolase</keyword>
<dbReference type="Gene3D" id="3.40.50.300">
    <property type="entry name" value="P-loop containing nucleotide triphosphate hydrolases"/>
    <property type="match status" value="2"/>
</dbReference>
<dbReference type="FunFam" id="3.40.50.300:FF:000007">
    <property type="entry name" value="Pre-mRNA-splicing factor ATP-dependent RNA helicase"/>
    <property type="match status" value="1"/>
</dbReference>
<accession>G8ZP25</accession>
<protein>
    <recommendedName>
        <fullName evidence="12">Pre-mRNA-splicing factor ATP-dependent RNA helicase PRP16</fullName>
        <ecNumber evidence="2">3.6.4.13</ecNumber>
    </recommendedName>
</protein>
<dbReference type="GO" id="GO:0005524">
    <property type="term" value="F:ATP binding"/>
    <property type="evidence" value="ECO:0007669"/>
    <property type="project" value="UniProtKB-KW"/>
</dbReference>
<dbReference type="InterPro" id="IPR027417">
    <property type="entry name" value="P-loop_NTPase"/>
</dbReference>
<evidence type="ECO:0000256" key="13">
    <source>
        <dbReference type="SAM" id="MobiDB-lite"/>
    </source>
</evidence>
<dbReference type="Proteomes" id="UP000005627">
    <property type="component" value="Chromosome 2"/>
</dbReference>
<evidence type="ECO:0000256" key="11">
    <source>
        <dbReference type="ARBA" id="ARBA00047984"/>
    </source>
</evidence>
<comment type="catalytic activity">
    <reaction evidence="11">
        <text>ATP + H2O = ADP + phosphate + H(+)</text>
        <dbReference type="Rhea" id="RHEA:13065"/>
        <dbReference type="ChEBI" id="CHEBI:15377"/>
        <dbReference type="ChEBI" id="CHEBI:15378"/>
        <dbReference type="ChEBI" id="CHEBI:30616"/>
        <dbReference type="ChEBI" id="CHEBI:43474"/>
        <dbReference type="ChEBI" id="CHEBI:456216"/>
        <dbReference type="EC" id="3.6.4.13"/>
    </reaction>
</comment>
<dbReference type="FunFam" id="3.40.50.300:FF:000615">
    <property type="entry name" value="pre-mRNA-splicing factor ATP-dependent RNA helicase DEAH7"/>
    <property type="match status" value="1"/>
</dbReference>
<dbReference type="RefSeq" id="XP_003679580.1">
    <property type="nucleotide sequence ID" value="XM_003679532.1"/>
</dbReference>
<dbReference type="Pfam" id="PF07717">
    <property type="entry name" value="OB_NTP_bind"/>
    <property type="match status" value="1"/>
</dbReference>
<dbReference type="GO" id="GO:0003723">
    <property type="term" value="F:RNA binding"/>
    <property type="evidence" value="ECO:0007669"/>
    <property type="project" value="TreeGrafter"/>
</dbReference>
<dbReference type="Pfam" id="PF00270">
    <property type="entry name" value="DEAD"/>
    <property type="match status" value="1"/>
</dbReference>
<keyword evidence="9" id="KW-0539">Nucleus</keyword>
<dbReference type="eggNOG" id="KOG0924">
    <property type="taxonomic scope" value="Eukaryota"/>
</dbReference>
<evidence type="ECO:0000256" key="2">
    <source>
        <dbReference type="ARBA" id="ARBA00012552"/>
    </source>
</evidence>
<dbReference type="AlphaFoldDB" id="G8ZP25"/>
<keyword evidence="4" id="KW-0547">Nucleotide-binding</keyword>
<evidence type="ECO:0000313" key="16">
    <source>
        <dbReference type="EMBL" id="CCE90369.1"/>
    </source>
</evidence>
<dbReference type="GO" id="GO:0000386">
    <property type="term" value="F:second spliceosomal transesterification activity"/>
    <property type="evidence" value="ECO:0007669"/>
    <property type="project" value="EnsemblFungi"/>
</dbReference>
<evidence type="ECO:0000256" key="7">
    <source>
        <dbReference type="ARBA" id="ARBA00022840"/>
    </source>
</evidence>
<dbReference type="SMART" id="SM00490">
    <property type="entry name" value="HELICc"/>
    <property type="match status" value="1"/>
</dbReference>
<evidence type="ECO:0000259" key="14">
    <source>
        <dbReference type="PROSITE" id="PS51192"/>
    </source>
</evidence>
<keyword evidence="7" id="KW-0067">ATP-binding</keyword>
<feature type="compositionally biased region" description="Basic and acidic residues" evidence="13">
    <location>
        <begin position="159"/>
        <end position="173"/>
    </location>
</feature>
<dbReference type="InterPro" id="IPR014001">
    <property type="entry name" value="Helicase_ATP-bd"/>
</dbReference>
<evidence type="ECO:0000256" key="12">
    <source>
        <dbReference type="ARBA" id="ARBA00070009"/>
    </source>
</evidence>
<feature type="region of interest" description="Disordered" evidence="13">
    <location>
        <begin position="66"/>
        <end position="100"/>
    </location>
</feature>
<evidence type="ECO:0000256" key="4">
    <source>
        <dbReference type="ARBA" id="ARBA00022741"/>
    </source>
</evidence>
<dbReference type="Pfam" id="PF21010">
    <property type="entry name" value="HA2_C"/>
    <property type="match status" value="1"/>
</dbReference>
<feature type="domain" description="Helicase ATP-binding" evidence="14">
    <location>
        <begin position="374"/>
        <end position="538"/>
    </location>
</feature>
<dbReference type="GO" id="GO:0000350">
    <property type="term" value="P:generation of catalytic spliceosome for second transesterification step"/>
    <property type="evidence" value="ECO:0007669"/>
    <property type="project" value="EnsemblFungi"/>
</dbReference>
<dbReference type="InterPro" id="IPR001650">
    <property type="entry name" value="Helicase_C-like"/>
</dbReference>
<dbReference type="GO" id="GO:0071007">
    <property type="term" value="C:U2-type catalytic step 2 spliceosome"/>
    <property type="evidence" value="ECO:0007669"/>
    <property type="project" value="EnsemblFungi"/>
</dbReference>
<keyword evidence="8" id="KW-0508">mRNA splicing</keyword>
<feature type="domain" description="Helicase C-terminal" evidence="15">
    <location>
        <begin position="552"/>
        <end position="747"/>
    </location>
</feature>
<dbReference type="EMBL" id="HE616743">
    <property type="protein sequence ID" value="CCE90369.1"/>
    <property type="molecule type" value="Genomic_DNA"/>
</dbReference>
<dbReference type="EC" id="3.6.4.13" evidence="2"/>
<dbReference type="InterPro" id="IPR048333">
    <property type="entry name" value="HA2_WH"/>
</dbReference>
<organism evidence="16 17">
    <name type="scientific">Torulaspora delbrueckii</name>
    <name type="common">Yeast</name>
    <name type="synonym">Candida colliculosa</name>
    <dbReference type="NCBI Taxonomy" id="4950"/>
    <lineage>
        <taxon>Eukaryota</taxon>
        <taxon>Fungi</taxon>
        <taxon>Dikarya</taxon>
        <taxon>Ascomycota</taxon>
        <taxon>Saccharomycotina</taxon>
        <taxon>Saccharomycetes</taxon>
        <taxon>Saccharomycetales</taxon>
        <taxon>Saccharomycetaceae</taxon>
        <taxon>Torulaspora</taxon>
    </lineage>
</organism>
<dbReference type="GO" id="GO:0040031">
    <property type="term" value="P:snRNA modification"/>
    <property type="evidence" value="ECO:0007669"/>
    <property type="project" value="EnsemblFungi"/>
</dbReference>
<dbReference type="PANTHER" id="PTHR18934">
    <property type="entry name" value="ATP-DEPENDENT RNA HELICASE"/>
    <property type="match status" value="1"/>
</dbReference>
<comment type="similarity">
    <text evidence="10">Belongs to the DEAD box helicase family. DEAH subfamily. PRP16 sub-subfamily.</text>
</comment>
<dbReference type="GO" id="GO:0034458">
    <property type="term" value="F:3'-5' RNA helicase activity"/>
    <property type="evidence" value="ECO:0007669"/>
    <property type="project" value="TreeGrafter"/>
</dbReference>
<dbReference type="Gene3D" id="1.20.120.1080">
    <property type="match status" value="1"/>
</dbReference>
<dbReference type="HOGENOM" id="CLU_001832_6_3_1"/>
<dbReference type="GO" id="GO:0000378">
    <property type="term" value="P:RNA exon ligation"/>
    <property type="evidence" value="ECO:0007669"/>
    <property type="project" value="EnsemblFungi"/>
</dbReference>
<name>G8ZP25_TORDE</name>
<dbReference type="InterPro" id="IPR007502">
    <property type="entry name" value="Helicase-assoc_dom"/>
</dbReference>
<dbReference type="OrthoDB" id="10253254at2759"/>
<keyword evidence="6" id="KW-0347">Helicase</keyword>
<dbReference type="PROSITE" id="PS51192">
    <property type="entry name" value="HELICASE_ATP_BIND_1"/>
    <property type="match status" value="1"/>
</dbReference>
<dbReference type="GeneID" id="11504290"/>
<evidence type="ECO:0000256" key="10">
    <source>
        <dbReference type="ARBA" id="ARBA00038040"/>
    </source>
</evidence>
<proteinExistence type="inferred from homology"/>
<evidence type="ECO:0000256" key="9">
    <source>
        <dbReference type="ARBA" id="ARBA00023242"/>
    </source>
</evidence>
<dbReference type="InterPro" id="IPR002464">
    <property type="entry name" value="DNA/RNA_helicase_DEAH_CS"/>
</dbReference>
<reference evidence="16 17" key="1">
    <citation type="journal article" date="2011" name="Proc. Natl. Acad. Sci. U.S.A.">
        <title>Evolutionary erosion of yeast sex chromosomes by mating-type switching accidents.</title>
        <authorList>
            <person name="Gordon J.L."/>
            <person name="Armisen D."/>
            <person name="Proux-Wera E."/>
            <person name="Oheigeartaigh S.S."/>
            <person name="Byrne K.P."/>
            <person name="Wolfe K.H."/>
        </authorList>
    </citation>
    <scope>NUCLEOTIDE SEQUENCE [LARGE SCALE GENOMIC DNA]</scope>
    <source>
        <strain evidence="17">ATCC 10662 / CBS 1146 / NBRC 0425 / NCYC 2629 / NRRL Y-866</strain>
    </source>
</reference>
<comment type="subcellular location">
    <subcellularLocation>
        <location evidence="1">Nucleus</location>
    </subcellularLocation>
</comment>
<dbReference type="InterPro" id="IPR011545">
    <property type="entry name" value="DEAD/DEAH_box_helicase_dom"/>
</dbReference>
<dbReference type="InParanoid" id="G8ZP25"/>
<gene>
    <name evidence="16" type="primary">TDEL0B02400</name>
    <name evidence="16" type="ORF">TDEL_0B02400</name>
</gene>
<dbReference type="SUPFAM" id="SSF52540">
    <property type="entry name" value="P-loop containing nucleoside triphosphate hydrolases"/>
    <property type="match status" value="1"/>
</dbReference>
<dbReference type="PROSITE" id="PS00690">
    <property type="entry name" value="DEAH_ATP_HELICASE"/>
    <property type="match status" value="1"/>
</dbReference>
<feature type="region of interest" description="Disordered" evidence="13">
    <location>
        <begin position="156"/>
        <end position="185"/>
    </location>
</feature>